<dbReference type="SUPFAM" id="SSF102829">
    <property type="entry name" value="Cell division protein ZapA-like"/>
    <property type="match status" value="1"/>
</dbReference>
<proteinExistence type="predicted"/>
<dbReference type="Gene3D" id="3.30.160.880">
    <property type="entry name" value="Cell division protein ZapA protomer, N-terminal domain"/>
    <property type="match status" value="1"/>
</dbReference>
<dbReference type="EMBL" id="UGSB01000001">
    <property type="protein sequence ID" value="SUA55758.1"/>
    <property type="molecule type" value="Genomic_DNA"/>
</dbReference>
<organism evidence="2 3">
    <name type="scientific">Oligella ureolytica</name>
    <dbReference type="NCBI Taxonomy" id="90244"/>
    <lineage>
        <taxon>Bacteria</taxon>
        <taxon>Pseudomonadati</taxon>
        <taxon>Pseudomonadota</taxon>
        <taxon>Betaproteobacteria</taxon>
        <taxon>Burkholderiales</taxon>
        <taxon>Alcaligenaceae</taxon>
        <taxon>Oligella</taxon>
    </lineage>
</organism>
<dbReference type="EMBL" id="CP065725">
    <property type="protein sequence ID" value="QPT39352.1"/>
    <property type="molecule type" value="Genomic_DNA"/>
</dbReference>
<keyword evidence="1" id="KW-0131">Cell cycle</keyword>
<dbReference type="GO" id="GO:0051301">
    <property type="term" value="P:cell division"/>
    <property type="evidence" value="ECO:0007669"/>
    <property type="project" value="UniProtKB-KW"/>
</dbReference>
<dbReference type="STRING" id="1122619.GCA_000373745_01178"/>
<evidence type="ECO:0000313" key="4">
    <source>
        <dbReference type="Proteomes" id="UP000594903"/>
    </source>
</evidence>
<keyword evidence="4" id="KW-1185">Reference proteome</keyword>
<dbReference type="InterPro" id="IPR036192">
    <property type="entry name" value="Cell_div_ZapA-like_sf"/>
</dbReference>
<reference evidence="1 4" key="2">
    <citation type="submission" date="2020-12" db="EMBL/GenBank/DDBJ databases">
        <title>FDA dAtabase for Regulatory Grade micrObial Sequences (FDA-ARGOS): Supporting development and validation of Infectious Disease Dx tests.</title>
        <authorList>
            <person name="Sproer C."/>
            <person name="Gronow S."/>
            <person name="Severitt S."/>
            <person name="Schroder I."/>
            <person name="Tallon L."/>
            <person name="Sadzewicz L."/>
            <person name="Zhao X."/>
            <person name="Boylan J."/>
            <person name="Ott S."/>
            <person name="Bowen H."/>
            <person name="Vavikolanu K."/>
            <person name="Mehta A."/>
            <person name="Aluvathingal J."/>
            <person name="Nadendla S."/>
            <person name="Lowell S."/>
            <person name="Myers T."/>
            <person name="Yan Y."/>
            <person name="Sichtig H."/>
        </authorList>
    </citation>
    <scope>NUCLEOTIDE SEQUENCE [LARGE SCALE GENOMIC DNA]</scope>
    <source>
        <strain evidence="1 4">FDAARGOS_872</strain>
    </source>
</reference>
<name>A0A378XGD8_9BURK</name>
<accession>A0A378XGD8</accession>
<keyword evidence="1" id="KW-0132">Cell division</keyword>
<dbReference type="Proteomes" id="UP000254603">
    <property type="component" value="Unassembled WGS sequence"/>
</dbReference>
<sequence length="100" mass="11035">MEHLEVTILDKELTLACEPSEKEKLLAAVKQANDLMTLIKQSAGNMNNERVALMACIQLSSQLLSSESTEGPFQGVSYGDYKNKVDHINALLDDGINRLK</sequence>
<dbReference type="Pfam" id="PF05164">
    <property type="entry name" value="ZapA"/>
    <property type="match status" value="1"/>
</dbReference>
<evidence type="ECO:0000313" key="2">
    <source>
        <dbReference type="EMBL" id="SUA55758.1"/>
    </source>
</evidence>
<evidence type="ECO:0000313" key="3">
    <source>
        <dbReference type="Proteomes" id="UP000254603"/>
    </source>
</evidence>
<dbReference type="AlphaFoldDB" id="A0A378XGD8"/>
<evidence type="ECO:0000313" key="1">
    <source>
        <dbReference type="EMBL" id="QPT39352.1"/>
    </source>
</evidence>
<dbReference type="OrthoDB" id="5297208at2"/>
<dbReference type="InterPro" id="IPR042233">
    <property type="entry name" value="Cell_div_ZapA_N"/>
</dbReference>
<dbReference type="InterPro" id="IPR007838">
    <property type="entry name" value="Cell_div_ZapA-like"/>
</dbReference>
<reference evidence="2 3" key="1">
    <citation type="submission" date="2018-06" db="EMBL/GenBank/DDBJ databases">
        <authorList>
            <consortium name="Pathogen Informatics"/>
            <person name="Doyle S."/>
        </authorList>
    </citation>
    <scope>NUCLEOTIDE SEQUENCE [LARGE SCALE GENOMIC DNA]</scope>
    <source>
        <strain evidence="2 3">NCTC11997</strain>
    </source>
</reference>
<gene>
    <name evidence="1" type="ORF">I6G29_09245</name>
    <name evidence="2" type="ORF">NCTC11997_01915</name>
</gene>
<dbReference type="RefSeq" id="WP_018574362.1">
    <property type="nucleotide sequence ID" value="NZ_CP065725.1"/>
</dbReference>
<protein>
    <submittedName>
        <fullName evidence="1">Cell division protein ZapA</fullName>
    </submittedName>
    <submittedName>
        <fullName evidence="2">Uncharacterized protein conserved in bacteria</fullName>
    </submittedName>
</protein>
<dbReference type="Proteomes" id="UP000594903">
    <property type="component" value="Chromosome"/>
</dbReference>